<gene>
    <name evidence="10" type="ORF">SPRG_14432</name>
</gene>
<evidence type="ECO:0000313" key="10">
    <source>
        <dbReference type="EMBL" id="KDO20297.1"/>
    </source>
</evidence>
<dbReference type="InterPro" id="IPR036509">
    <property type="entry name" value="Met_Sox_Rdtase_MsrA_sf"/>
</dbReference>
<evidence type="ECO:0000256" key="2">
    <source>
        <dbReference type="ARBA" id="ARBA00012502"/>
    </source>
</evidence>
<evidence type="ECO:0000256" key="1">
    <source>
        <dbReference type="ARBA" id="ARBA00005591"/>
    </source>
</evidence>
<dbReference type="GO" id="GO:0008113">
    <property type="term" value="F:peptide-methionine (S)-S-oxide reductase activity"/>
    <property type="evidence" value="ECO:0007669"/>
    <property type="project" value="UniProtKB-EC"/>
</dbReference>
<dbReference type="PANTHER" id="PTHR42799">
    <property type="entry name" value="MITOCHONDRIAL PEPTIDE METHIONINE SULFOXIDE REDUCTASE"/>
    <property type="match status" value="1"/>
</dbReference>
<organism evidence="10 11">
    <name type="scientific">Saprolegnia parasitica (strain CBS 223.65)</name>
    <dbReference type="NCBI Taxonomy" id="695850"/>
    <lineage>
        <taxon>Eukaryota</taxon>
        <taxon>Sar</taxon>
        <taxon>Stramenopiles</taxon>
        <taxon>Oomycota</taxon>
        <taxon>Saprolegniomycetes</taxon>
        <taxon>Saprolegniales</taxon>
        <taxon>Saprolegniaceae</taxon>
        <taxon>Saprolegnia</taxon>
    </lineage>
</organism>
<dbReference type="Gene3D" id="3.30.1060.10">
    <property type="entry name" value="Peptide methionine sulphoxide reductase MsrA"/>
    <property type="match status" value="1"/>
</dbReference>
<evidence type="ECO:0000259" key="9">
    <source>
        <dbReference type="Pfam" id="PF01625"/>
    </source>
</evidence>
<comment type="catalytic activity">
    <reaction evidence="6">
        <text>L-methionyl-[protein] + [thioredoxin]-disulfide + H2O = L-methionyl-(S)-S-oxide-[protein] + [thioredoxin]-dithiol</text>
        <dbReference type="Rhea" id="RHEA:14217"/>
        <dbReference type="Rhea" id="RHEA-COMP:10698"/>
        <dbReference type="Rhea" id="RHEA-COMP:10700"/>
        <dbReference type="Rhea" id="RHEA-COMP:12313"/>
        <dbReference type="Rhea" id="RHEA-COMP:12315"/>
        <dbReference type="ChEBI" id="CHEBI:15377"/>
        <dbReference type="ChEBI" id="CHEBI:16044"/>
        <dbReference type="ChEBI" id="CHEBI:29950"/>
        <dbReference type="ChEBI" id="CHEBI:44120"/>
        <dbReference type="ChEBI" id="CHEBI:50058"/>
        <dbReference type="EC" id="1.8.4.11"/>
    </reaction>
</comment>
<dbReference type="AlphaFoldDB" id="A0A067C0G4"/>
<evidence type="ECO:0000256" key="4">
    <source>
        <dbReference type="ARBA" id="ARBA00030273"/>
    </source>
</evidence>
<dbReference type="OrthoDB" id="77405at2759"/>
<evidence type="ECO:0000313" key="11">
    <source>
        <dbReference type="Proteomes" id="UP000030745"/>
    </source>
</evidence>
<name>A0A067C0G4_SAPPC</name>
<dbReference type="InterPro" id="IPR002569">
    <property type="entry name" value="Met_Sox_Rdtase_MsrA_dom"/>
</dbReference>
<evidence type="ECO:0000256" key="7">
    <source>
        <dbReference type="ARBA" id="ARBA00048782"/>
    </source>
</evidence>
<dbReference type="EMBL" id="KK583316">
    <property type="protein sequence ID" value="KDO20297.1"/>
    <property type="molecule type" value="Genomic_DNA"/>
</dbReference>
<dbReference type="FunFam" id="3.30.1060.10:FF:000002">
    <property type="entry name" value="Peptide methionine sulfoxide reductase"/>
    <property type="match status" value="1"/>
</dbReference>
<dbReference type="Pfam" id="PF01625">
    <property type="entry name" value="PMSR"/>
    <property type="match status" value="1"/>
</dbReference>
<evidence type="ECO:0000256" key="6">
    <source>
        <dbReference type="ARBA" id="ARBA00047806"/>
    </source>
</evidence>
<comment type="similarity">
    <text evidence="1">Belongs to the MsrA Met sulfoxide reductase family.</text>
</comment>
<dbReference type="KEGG" id="spar:SPRG_14432"/>
<dbReference type="VEuPathDB" id="FungiDB:SPRG_14432"/>
<dbReference type="RefSeq" id="XP_012208967.1">
    <property type="nucleotide sequence ID" value="XM_012353577.1"/>
</dbReference>
<reference evidence="10 11" key="1">
    <citation type="journal article" date="2013" name="PLoS Genet.">
        <title>Distinctive expansion of potential virulence genes in the genome of the oomycete fish pathogen Saprolegnia parasitica.</title>
        <authorList>
            <person name="Jiang R.H."/>
            <person name="de Bruijn I."/>
            <person name="Haas B.J."/>
            <person name="Belmonte R."/>
            <person name="Lobach L."/>
            <person name="Christie J."/>
            <person name="van den Ackerveken G."/>
            <person name="Bottin A."/>
            <person name="Bulone V."/>
            <person name="Diaz-Moreno S.M."/>
            <person name="Dumas B."/>
            <person name="Fan L."/>
            <person name="Gaulin E."/>
            <person name="Govers F."/>
            <person name="Grenville-Briggs L.J."/>
            <person name="Horner N.R."/>
            <person name="Levin J.Z."/>
            <person name="Mammella M."/>
            <person name="Meijer H.J."/>
            <person name="Morris P."/>
            <person name="Nusbaum C."/>
            <person name="Oome S."/>
            <person name="Phillips A.J."/>
            <person name="van Rooyen D."/>
            <person name="Rzeszutek E."/>
            <person name="Saraiva M."/>
            <person name="Secombes C.J."/>
            <person name="Seidl M.F."/>
            <person name="Snel B."/>
            <person name="Stassen J.H."/>
            <person name="Sykes S."/>
            <person name="Tripathy S."/>
            <person name="van den Berg H."/>
            <person name="Vega-Arreguin J.C."/>
            <person name="Wawra S."/>
            <person name="Young S.K."/>
            <person name="Zeng Q."/>
            <person name="Dieguez-Uribeondo J."/>
            <person name="Russ C."/>
            <person name="Tyler B.M."/>
            <person name="van West P."/>
        </authorList>
    </citation>
    <scope>NUCLEOTIDE SEQUENCE [LARGE SCALE GENOMIC DNA]</scope>
    <source>
        <strain evidence="10 11">CBS 223.65</strain>
    </source>
</reference>
<dbReference type="GO" id="GO:0005737">
    <property type="term" value="C:cytoplasm"/>
    <property type="evidence" value="ECO:0007669"/>
    <property type="project" value="TreeGrafter"/>
</dbReference>
<dbReference type="NCBIfam" id="TIGR00401">
    <property type="entry name" value="msrA"/>
    <property type="match status" value="1"/>
</dbReference>
<dbReference type="OMA" id="FWCLEHD"/>
<dbReference type="PANTHER" id="PTHR42799:SF2">
    <property type="entry name" value="MITOCHONDRIAL PEPTIDE METHIONINE SULFOXIDE REDUCTASE"/>
    <property type="match status" value="1"/>
</dbReference>
<keyword evidence="8" id="KW-0175">Coiled coil</keyword>
<comment type="catalytic activity">
    <reaction evidence="7">
        <text>[thioredoxin]-disulfide + L-methionine + H2O = L-methionine (S)-S-oxide + [thioredoxin]-dithiol</text>
        <dbReference type="Rhea" id="RHEA:19993"/>
        <dbReference type="Rhea" id="RHEA-COMP:10698"/>
        <dbReference type="Rhea" id="RHEA-COMP:10700"/>
        <dbReference type="ChEBI" id="CHEBI:15377"/>
        <dbReference type="ChEBI" id="CHEBI:29950"/>
        <dbReference type="ChEBI" id="CHEBI:50058"/>
        <dbReference type="ChEBI" id="CHEBI:57844"/>
        <dbReference type="ChEBI" id="CHEBI:58772"/>
        <dbReference type="EC" id="1.8.4.11"/>
    </reaction>
</comment>
<dbReference type="GeneID" id="24136238"/>
<evidence type="ECO:0000256" key="8">
    <source>
        <dbReference type="SAM" id="Coils"/>
    </source>
</evidence>
<accession>A0A067C0G4</accession>
<dbReference type="HAMAP" id="MF_01401">
    <property type="entry name" value="MsrA"/>
    <property type="match status" value="1"/>
</dbReference>
<feature type="coiled-coil region" evidence="8">
    <location>
        <begin position="111"/>
        <end position="138"/>
    </location>
</feature>
<keyword evidence="3" id="KW-0560">Oxidoreductase</keyword>
<feature type="domain" description="Peptide methionine sulphoxide reductase MsrA" evidence="9">
    <location>
        <begin position="16"/>
        <end position="159"/>
    </location>
</feature>
<dbReference type="InterPro" id="IPR050162">
    <property type="entry name" value="MsrA_MetSO_reductase"/>
</dbReference>
<evidence type="ECO:0000256" key="5">
    <source>
        <dbReference type="ARBA" id="ARBA00030643"/>
    </source>
</evidence>
<dbReference type="STRING" id="695850.A0A067C0G4"/>
<proteinExistence type="inferred from homology"/>
<dbReference type="SUPFAM" id="SSF55068">
    <property type="entry name" value="Peptide methionine sulfoxide reductase"/>
    <property type="match status" value="1"/>
</dbReference>
<protein>
    <recommendedName>
        <fullName evidence="2">peptide-methionine (S)-S-oxide reductase</fullName>
        <ecNumber evidence="2">1.8.4.11</ecNumber>
    </recommendedName>
    <alternativeName>
        <fullName evidence="5">Peptide-methionine (S)-S-oxide reductase</fullName>
    </alternativeName>
    <alternativeName>
        <fullName evidence="4">Protein-methionine-S-oxide reductase</fullName>
    </alternativeName>
</protein>
<dbReference type="GO" id="GO:0034599">
    <property type="term" value="P:cellular response to oxidative stress"/>
    <property type="evidence" value="ECO:0007669"/>
    <property type="project" value="TreeGrafter"/>
</dbReference>
<dbReference type="Proteomes" id="UP000030745">
    <property type="component" value="Unassembled WGS sequence"/>
</dbReference>
<dbReference type="EC" id="1.8.4.11" evidence="2"/>
<evidence type="ECO:0000256" key="3">
    <source>
        <dbReference type="ARBA" id="ARBA00023002"/>
    </source>
</evidence>
<sequence>MTKTVPVTLEPNEALATFAAGCFWSVQLNFQRLEGVVDSHVGYINGTTENPSYKQVCKGDTNHAEAVQIKFDESKITYKQLLDKFFEIHDPTTVDRQKEDVGTQYRSGIFYHNEEQRLAAEEAKAQKAEAIKAEVVTEIVPAGIFYHAEDYHQKYLEKGGQCSRVGSTDQIRCYG</sequence>
<keyword evidence="11" id="KW-1185">Reference proteome</keyword>